<keyword evidence="4" id="KW-1015">Disulfide bond</keyword>
<evidence type="ECO:0000259" key="7">
    <source>
        <dbReference type="Pfam" id="PF13462"/>
    </source>
</evidence>
<keyword evidence="8" id="KW-0413">Isomerase</keyword>
<reference evidence="8 9" key="1">
    <citation type="submission" date="2016-10" db="EMBL/GenBank/DDBJ databases">
        <authorList>
            <person name="de Groot N.N."/>
        </authorList>
    </citation>
    <scope>NUCLEOTIDE SEQUENCE [LARGE SCALE GENOMIC DNA]</scope>
    <source>
        <strain evidence="8 9">CGMCC 4.1877</strain>
    </source>
</reference>
<proteinExistence type="inferred from homology"/>
<dbReference type="GO" id="GO:0016853">
    <property type="term" value="F:isomerase activity"/>
    <property type="evidence" value="ECO:0007669"/>
    <property type="project" value="UniProtKB-KW"/>
</dbReference>
<dbReference type="GO" id="GO:0016491">
    <property type="term" value="F:oxidoreductase activity"/>
    <property type="evidence" value="ECO:0007669"/>
    <property type="project" value="UniProtKB-KW"/>
</dbReference>
<sequence>MGRSERERRQAAQARLQAAGISPAKKSGGAARGLMIGAVVLVVAVGAGLYVAWQNYAAPVEPTYPVARDGVVVTAGNPAAPVTVDVYEDYLCPSCKQFEQIYGDEITAALNDGKAKVQYHHIAILDDRSAPPGYSSRAGNAALCAADAGIFPAYHERLYADQPAEGAAGKTVEELAALGTELGATGDFAGCVTRQAETQAMTDATDAAAADPAVAPGGRFGTPTVLVGGTKIDINDSGWLSNAING</sequence>
<evidence type="ECO:0000256" key="5">
    <source>
        <dbReference type="ARBA" id="ARBA00023284"/>
    </source>
</evidence>
<dbReference type="RefSeq" id="WP_093338798.1">
    <property type="nucleotide sequence ID" value="NZ_FOUY01000005.1"/>
</dbReference>
<dbReference type="InterPro" id="IPR012336">
    <property type="entry name" value="Thioredoxin-like_fold"/>
</dbReference>
<keyword evidence="6" id="KW-0812">Transmembrane</keyword>
<feature type="transmembrane region" description="Helical" evidence="6">
    <location>
        <begin position="34"/>
        <end position="53"/>
    </location>
</feature>
<dbReference type="PANTHER" id="PTHR13887">
    <property type="entry name" value="GLUTATHIONE S-TRANSFERASE KAPPA"/>
    <property type="match status" value="1"/>
</dbReference>
<feature type="domain" description="Thioredoxin-like fold" evidence="7">
    <location>
        <begin position="74"/>
        <end position="235"/>
    </location>
</feature>
<dbReference type="OrthoDB" id="117402at2"/>
<dbReference type="EMBL" id="FOUY01000005">
    <property type="protein sequence ID" value="SFM92880.1"/>
    <property type="molecule type" value="Genomic_DNA"/>
</dbReference>
<keyword evidence="3" id="KW-0560">Oxidoreductase</keyword>
<dbReference type="PANTHER" id="PTHR13887:SF14">
    <property type="entry name" value="DISULFIDE BOND FORMATION PROTEIN D"/>
    <property type="match status" value="1"/>
</dbReference>
<keyword evidence="6" id="KW-0472">Membrane</keyword>
<dbReference type="InterPro" id="IPR036249">
    <property type="entry name" value="Thioredoxin-like_sf"/>
</dbReference>
<evidence type="ECO:0000256" key="1">
    <source>
        <dbReference type="ARBA" id="ARBA00005791"/>
    </source>
</evidence>
<dbReference type="Gene3D" id="3.40.30.10">
    <property type="entry name" value="Glutaredoxin"/>
    <property type="match status" value="1"/>
</dbReference>
<gene>
    <name evidence="8" type="ORF">SAMN05216207_100515</name>
</gene>
<keyword evidence="2" id="KW-0732">Signal</keyword>
<evidence type="ECO:0000256" key="2">
    <source>
        <dbReference type="ARBA" id="ARBA00022729"/>
    </source>
</evidence>
<dbReference type="SUPFAM" id="SSF52833">
    <property type="entry name" value="Thioredoxin-like"/>
    <property type="match status" value="1"/>
</dbReference>
<keyword evidence="6" id="KW-1133">Transmembrane helix</keyword>
<evidence type="ECO:0000256" key="3">
    <source>
        <dbReference type="ARBA" id="ARBA00023002"/>
    </source>
</evidence>
<keyword evidence="5" id="KW-0676">Redox-active center</keyword>
<dbReference type="AlphaFoldDB" id="A0A1I4UVR4"/>
<evidence type="ECO:0000313" key="8">
    <source>
        <dbReference type="EMBL" id="SFM92880.1"/>
    </source>
</evidence>
<organism evidence="8 9">
    <name type="scientific">Pseudonocardia ammonioxydans</name>
    <dbReference type="NCBI Taxonomy" id="260086"/>
    <lineage>
        <taxon>Bacteria</taxon>
        <taxon>Bacillati</taxon>
        <taxon>Actinomycetota</taxon>
        <taxon>Actinomycetes</taxon>
        <taxon>Pseudonocardiales</taxon>
        <taxon>Pseudonocardiaceae</taxon>
        <taxon>Pseudonocardia</taxon>
    </lineage>
</organism>
<evidence type="ECO:0000256" key="4">
    <source>
        <dbReference type="ARBA" id="ARBA00023157"/>
    </source>
</evidence>
<evidence type="ECO:0000256" key="6">
    <source>
        <dbReference type="SAM" id="Phobius"/>
    </source>
</evidence>
<dbReference type="Pfam" id="PF13462">
    <property type="entry name" value="Thioredoxin_4"/>
    <property type="match status" value="1"/>
</dbReference>
<evidence type="ECO:0000313" key="9">
    <source>
        <dbReference type="Proteomes" id="UP000199614"/>
    </source>
</evidence>
<name>A0A1I4UVR4_PSUAM</name>
<keyword evidence="9" id="KW-1185">Reference proteome</keyword>
<comment type="similarity">
    <text evidence="1">Belongs to the thioredoxin family. DsbA subfamily.</text>
</comment>
<protein>
    <submittedName>
        <fullName evidence="8">Protein-disulfide isomerase</fullName>
    </submittedName>
</protein>
<accession>A0A1I4UVR4</accession>
<dbReference type="Proteomes" id="UP000199614">
    <property type="component" value="Unassembled WGS sequence"/>
</dbReference>
<dbReference type="STRING" id="260086.SAMN05216207_100515"/>